<reference evidence="1" key="2">
    <citation type="submission" date="2010-07" db="EMBL/GenBank/DDBJ databases">
        <authorList>
            <consortium name="The Broad Institute Genome Sequencing Platform"/>
            <consortium name="Broad Institute Genome Sequencing Center for Infectious Disease"/>
            <person name="Ma L.-J."/>
            <person name="Dead R."/>
            <person name="Young S."/>
            <person name="Zeng Q."/>
            <person name="Koehrsen M."/>
            <person name="Alvarado L."/>
            <person name="Berlin A."/>
            <person name="Chapman S.B."/>
            <person name="Chen Z."/>
            <person name="Freedman E."/>
            <person name="Gellesch M."/>
            <person name="Goldberg J."/>
            <person name="Griggs A."/>
            <person name="Gujja S."/>
            <person name="Heilman E.R."/>
            <person name="Heiman D."/>
            <person name="Hepburn T."/>
            <person name="Howarth C."/>
            <person name="Jen D."/>
            <person name="Larson L."/>
            <person name="Mehta T."/>
            <person name="Neiman D."/>
            <person name="Pearson M."/>
            <person name="Roberts A."/>
            <person name="Saif S."/>
            <person name="Shea T."/>
            <person name="Shenoy N."/>
            <person name="Sisk P."/>
            <person name="Stolte C."/>
            <person name="Sykes S."/>
            <person name="Walk T."/>
            <person name="White J."/>
            <person name="Yandava C."/>
            <person name="Haas B."/>
            <person name="Nusbaum C."/>
            <person name="Birren B."/>
        </authorList>
    </citation>
    <scope>NUCLEOTIDE SEQUENCE</scope>
    <source>
        <strain evidence="1">R3-111a-1</strain>
    </source>
</reference>
<dbReference type="EMBL" id="GL385395">
    <property type="protein sequence ID" value="EJT80996.1"/>
    <property type="molecule type" value="Genomic_DNA"/>
</dbReference>
<reference evidence="2" key="4">
    <citation type="journal article" date="2015" name="G3 (Bethesda)">
        <title>Genome sequences of three phytopathogenic species of the Magnaporthaceae family of fungi.</title>
        <authorList>
            <person name="Okagaki L.H."/>
            <person name="Nunes C.C."/>
            <person name="Sailsbery J."/>
            <person name="Clay B."/>
            <person name="Brown D."/>
            <person name="John T."/>
            <person name="Oh Y."/>
            <person name="Young N."/>
            <person name="Fitzgerald M."/>
            <person name="Haas B.J."/>
            <person name="Zeng Q."/>
            <person name="Young S."/>
            <person name="Adiconis X."/>
            <person name="Fan L."/>
            <person name="Levin J.Z."/>
            <person name="Mitchell T.K."/>
            <person name="Okubara P.A."/>
            <person name="Farman M.L."/>
            <person name="Kohn L.M."/>
            <person name="Birren B."/>
            <person name="Ma L.-J."/>
            <person name="Dean R.A."/>
        </authorList>
    </citation>
    <scope>NUCLEOTIDE SEQUENCE</scope>
    <source>
        <strain evidence="2">R3-111a-1</strain>
    </source>
</reference>
<dbReference type="HOGENOM" id="CLU_3125156_0_0_1"/>
<evidence type="ECO:0000313" key="3">
    <source>
        <dbReference type="Proteomes" id="UP000006039"/>
    </source>
</evidence>
<evidence type="ECO:0000313" key="1">
    <source>
        <dbReference type="EMBL" id="EJT80996.1"/>
    </source>
</evidence>
<dbReference type="Proteomes" id="UP000006039">
    <property type="component" value="Unassembled WGS sequence"/>
</dbReference>
<reference evidence="3" key="1">
    <citation type="submission" date="2010-07" db="EMBL/GenBank/DDBJ databases">
        <title>The genome sequence of Gaeumannomyces graminis var. tritici strain R3-111a-1.</title>
        <authorList>
            <consortium name="The Broad Institute Genome Sequencing Platform"/>
            <person name="Ma L.-J."/>
            <person name="Dead R."/>
            <person name="Young S."/>
            <person name="Zeng Q."/>
            <person name="Koehrsen M."/>
            <person name="Alvarado L."/>
            <person name="Berlin A."/>
            <person name="Chapman S.B."/>
            <person name="Chen Z."/>
            <person name="Freedman E."/>
            <person name="Gellesch M."/>
            <person name="Goldberg J."/>
            <person name="Griggs A."/>
            <person name="Gujja S."/>
            <person name="Heilman E.R."/>
            <person name="Heiman D."/>
            <person name="Hepburn T."/>
            <person name="Howarth C."/>
            <person name="Jen D."/>
            <person name="Larson L."/>
            <person name="Mehta T."/>
            <person name="Neiman D."/>
            <person name="Pearson M."/>
            <person name="Roberts A."/>
            <person name="Saif S."/>
            <person name="Shea T."/>
            <person name="Shenoy N."/>
            <person name="Sisk P."/>
            <person name="Stolte C."/>
            <person name="Sykes S."/>
            <person name="Walk T."/>
            <person name="White J."/>
            <person name="Yandava C."/>
            <person name="Haas B."/>
            <person name="Nusbaum C."/>
            <person name="Birren B."/>
        </authorList>
    </citation>
    <scope>NUCLEOTIDE SEQUENCE [LARGE SCALE GENOMIC DNA]</scope>
    <source>
        <strain evidence="3">R3-111a-1</strain>
    </source>
</reference>
<dbReference type="VEuPathDB" id="FungiDB:GGTG_00986"/>
<name>J3NIA3_GAET3</name>
<organism evidence="1">
    <name type="scientific">Gaeumannomyces tritici (strain R3-111a-1)</name>
    <name type="common">Wheat and barley take-all root rot fungus</name>
    <name type="synonym">Gaeumannomyces graminis var. tritici</name>
    <dbReference type="NCBI Taxonomy" id="644352"/>
    <lineage>
        <taxon>Eukaryota</taxon>
        <taxon>Fungi</taxon>
        <taxon>Dikarya</taxon>
        <taxon>Ascomycota</taxon>
        <taxon>Pezizomycotina</taxon>
        <taxon>Sordariomycetes</taxon>
        <taxon>Sordariomycetidae</taxon>
        <taxon>Magnaporthales</taxon>
        <taxon>Magnaporthaceae</taxon>
        <taxon>Gaeumannomyces</taxon>
    </lineage>
</organism>
<dbReference type="GeneID" id="20341444"/>
<reference evidence="1" key="3">
    <citation type="submission" date="2010-09" db="EMBL/GenBank/DDBJ databases">
        <title>Annotation of Gaeumannomyces graminis var. tritici R3-111a-1.</title>
        <authorList>
            <consortium name="The Broad Institute Genome Sequencing Platform"/>
            <person name="Ma L.-J."/>
            <person name="Dead R."/>
            <person name="Young S.K."/>
            <person name="Zeng Q."/>
            <person name="Gargeya S."/>
            <person name="Fitzgerald M."/>
            <person name="Haas B."/>
            <person name="Abouelleil A."/>
            <person name="Alvarado L."/>
            <person name="Arachchi H.M."/>
            <person name="Berlin A."/>
            <person name="Brown A."/>
            <person name="Chapman S.B."/>
            <person name="Chen Z."/>
            <person name="Dunbar C."/>
            <person name="Freedman E."/>
            <person name="Gearin G."/>
            <person name="Gellesch M."/>
            <person name="Goldberg J."/>
            <person name="Griggs A."/>
            <person name="Gujja S."/>
            <person name="Heiman D."/>
            <person name="Howarth C."/>
            <person name="Larson L."/>
            <person name="Lui A."/>
            <person name="MacDonald P.J.P."/>
            <person name="Mehta T."/>
            <person name="Montmayeur A."/>
            <person name="Murphy C."/>
            <person name="Neiman D."/>
            <person name="Pearson M."/>
            <person name="Priest M."/>
            <person name="Roberts A."/>
            <person name="Saif S."/>
            <person name="Shea T."/>
            <person name="Shenoy N."/>
            <person name="Sisk P."/>
            <person name="Stolte C."/>
            <person name="Sykes S."/>
            <person name="Yandava C."/>
            <person name="Wortman J."/>
            <person name="Nusbaum C."/>
            <person name="Birren B."/>
        </authorList>
    </citation>
    <scope>NUCLEOTIDE SEQUENCE</scope>
    <source>
        <strain evidence="1">R3-111a-1</strain>
    </source>
</reference>
<gene>
    <name evidence="2" type="primary">20341444</name>
    <name evidence="1" type="ORF">GGTG_00986</name>
</gene>
<dbReference type="AlphaFoldDB" id="J3NIA3"/>
<dbReference type="EnsemblFungi" id="EJT80996">
    <property type="protein sequence ID" value="EJT80996"/>
    <property type="gene ID" value="GGTG_00986"/>
</dbReference>
<proteinExistence type="predicted"/>
<sequence>MPVPAVFIVCKRKRTASNNNRSNSNVWLGIKSKVISQSHDFLSHFKSIFA</sequence>
<reference evidence="2" key="5">
    <citation type="submission" date="2018-04" db="UniProtKB">
        <authorList>
            <consortium name="EnsemblFungi"/>
        </authorList>
    </citation>
    <scope>IDENTIFICATION</scope>
    <source>
        <strain evidence="2">R3-111a-1</strain>
    </source>
</reference>
<protein>
    <submittedName>
        <fullName evidence="1 2">Uncharacterized protein</fullName>
    </submittedName>
</protein>
<evidence type="ECO:0000313" key="2">
    <source>
        <dbReference type="EnsemblFungi" id="EJT80996"/>
    </source>
</evidence>
<accession>J3NIA3</accession>
<keyword evidence="3" id="KW-1185">Reference proteome</keyword>
<dbReference type="RefSeq" id="XP_009217005.1">
    <property type="nucleotide sequence ID" value="XM_009218741.1"/>
</dbReference>